<dbReference type="EMBL" id="CAJPIN010013679">
    <property type="protein sequence ID" value="CAG2060814.1"/>
    <property type="molecule type" value="Genomic_DNA"/>
</dbReference>
<dbReference type="Proteomes" id="UP001153148">
    <property type="component" value="Unassembled WGS sequence"/>
</dbReference>
<comment type="caution">
    <text evidence="1">The sequence shown here is derived from an EMBL/GenBank/DDBJ whole genome shotgun (WGS) entry which is preliminary data.</text>
</comment>
<name>A0ABN7P314_TIMPD</name>
<evidence type="ECO:0000313" key="1">
    <source>
        <dbReference type="EMBL" id="CAG2060814.1"/>
    </source>
</evidence>
<evidence type="ECO:0000313" key="2">
    <source>
        <dbReference type="Proteomes" id="UP001153148"/>
    </source>
</evidence>
<organism evidence="1 2">
    <name type="scientific">Timema podura</name>
    <name type="common">Walking stick</name>
    <dbReference type="NCBI Taxonomy" id="61482"/>
    <lineage>
        <taxon>Eukaryota</taxon>
        <taxon>Metazoa</taxon>
        <taxon>Ecdysozoa</taxon>
        <taxon>Arthropoda</taxon>
        <taxon>Hexapoda</taxon>
        <taxon>Insecta</taxon>
        <taxon>Pterygota</taxon>
        <taxon>Neoptera</taxon>
        <taxon>Polyneoptera</taxon>
        <taxon>Phasmatodea</taxon>
        <taxon>Timematodea</taxon>
        <taxon>Timematoidea</taxon>
        <taxon>Timematidae</taxon>
        <taxon>Timema</taxon>
    </lineage>
</organism>
<sequence>MWIALMGSEVQVVILGNDQSGRNHLQKRLRLALRQHFTSKEKGRRVSRQTLVVMGQKDVPETLVVVEHEEIPAT</sequence>
<accession>A0ABN7P314</accession>
<keyword evidence="2" id="KW-1185">Reference proteome</keyword>
<proteinExistence type="predicted"/>
<gene>
    <name evidence="1" type="ORF">TPAB3V08_LOCUS7770</name>
</gene>
<reference evidence="1" key="1">
    <citation type="submission" date="2021-03" db="EMBL/GenBank/DDBJ databases">
        <authorList>
            <person name="Tran Van P."/>
        </authorList>
    </citation>
    <scope>NUCLEOTIDE SEQUENCE</scope>
</reference>
<protein>
    <submittedName>
        <fullName evidence="1">Uncharacterized protein</fullName>
    </submittedName>
</protein>